<dbReference type="OrthoDB" id="26464at2759"/>
<organism evidence="1 2">
    <name type="scientific">Entamoeba invadens IP1</name>
    <dbReference type="NCBI Taxonomy" id="370355"/>
    <lineage>
        <taxon>Eukaryota</taxon>
        <taxon>Amoebozoa</taxon>
        <taxon>Evosea</taxon>
        <taxon>Archamoebae</taxon>
        <taxon>Mastigamoebida</taxon>
        <taxon>Entamoebidae</taxon>
        <taxon>Entamoeba</taxon>
    </lineage>
</organism>
<evidence type="ECO:0000313" key="2">
    <source>
        <dbReference type="Proteomes" id="UP000014680"/>
    </source>
</evidence>
<protein>
    <recommendedName>
        <fullName evidence="3">MI domain-containing protein</fullName>
    </recommendedName>
</protein>
<proteinExistence type="predicted"/>
<dbReference type="AlphaFoldDB" id="A0A0A1UAS2"/>
<gene>
    <name evidence="1" type="ORF">EIN_487300</name>
</gene>
<sequence length="243" mass="28128">MTTLCGTKAHTRLEKVRAKRRKDYDTAEGLYDFLRNAIDQKVSDDQYENVVMMEVQKIDTEKKEVVDIILSIVMGFVVDEESADKLVDFGFVKKVGKMIFLTPQIQEKIVSILTLACRSEKFSKEVLEKKVQKKIISSFDFHSSVFNYQLCSEFCKVLLSHKNLLNQSQIDEVRNFYLKAICSKSTSVVQDGLFNFYYFTTNLLFTLVPTDVFLKRISQLTHHKNKALSTLALNFSGFYQIEY</sequence>
<evidence type="ECO:0000313" key="1">
    <source>
        <dbReference type="EMBL" id="ELP89248.1"/>
    </source>
</evidence>
<dbReference type="GeneID" id="14888156"/>
<reference evidence="1 2" key="1">
    <citation type="submission" date="2012-10" db="EMBL/GenBank/DDBJ databases">
        <authorList>
            <person name="Zafar N."/>
            <person name="Inman J."/>
            <person name="Hall N."/>
            <person name="Lorenzi H."/>
            <person name="Caler E."/>
        </authorList>
    </citation>
    <scope>NUCLEOTIDE SEQUENCE [LARGE SCALE GENOMIC DNA]</scope>
    <source>
        <strain evidence="1 2">IP1</strain>
    </source>
</reference>
<name>A0A0A1UAS2_ENTIV</name>
<dbReference type="VEuPathDB" id="AmoebaDB:EIN_487300"/>
<keyword evidence="2" id="KW-1185">Reference proteome</keyword>
<dbReference type="RefSeq" id="XP_004256019.1">
    <property type="nucleotide sequence ID" value="XM_004255971.1"/>
</dbReference>
<dbReference type="KEGG" id="eiv:EIN_487300"/>
<accession>A0A0A1UAS2</accession>
<dbReference type="EMBL" id="KB206670">
    <property type="protein sequence ID" value="ELP89248.1"/>
    <property type="molecule type" value="Genomic_DNA"/>
</dbReference>
<dbReference type="OMA" id="CWIERMK"/>
<evidence type="ECO:0008006" key="3">
    <source>
        <dbReference type="Google" id="ProtNLM"/>
    </source>
</evidence>
<dbReference type="Proteomes" id="UP000014680">
    <property type="component" value="Unassembled WGS sequence"/>
</dbReference>